<dbReference type="PANTHER" id="PTHR30069:SF29">
    <property type="entry name" value="HEMOGLOBIN AND HEMOGLOBIN-HAPTOGLOBIN-BINDING PROTEIN 1-RELATED"/>
    <property type="match status" value="1"/>
</dbReference>
<dbReference type="AlphaFoldDB" id="A0A935K6R0"/>
<reference evidence="16 17" key="1">
    <citation type="submission" date="2020-10" db="EMBL/GenBank/DDBJ databases">
        <title>Connecting structure to function with the recovery of over 1000 high-quality activated sludge metagenome-assembled genomes encoding full-length rRNA genes using long-read sequencing.</title>
        <authorList>
            <person name="Singleton C.M."/>
            <person name="Petriglieri F."/>
            <person name="Kristensen J.M."/>
            <person name="Kirkegaard R.H."/>
            <person name="Michaelsen T.Y."/>
            <person name="Andersen M.H."/>
            <person name="Karst S.M."/>
            <person name="Dueholm M.S."/>
            <person name="Nielsen P.H."/>
            <person name="Albertsen M."/>
        </authorList>
    </citation>
    <scope>NUCLEOTIDE SEQUENCE [LARGE SCALE GENOMIC DNA]</scope>
    <source>
        <strain evidence="16">EsbW_18-Q3-R4-48_BATAC.463</strain>
    </source>
</reference>
<evidence type="ECO:0000313" key="17">
    <source>
        <dbReference type="Proteomes" id="UP000739411"/>
    </source>
</evidence>
<keyword evidence="6 13" id="KW-0732">Signal</keyword>
<evidence type="ECO:0000256" key="11">
    <source>
        <dbReference type="PROSITE-ProRule" id="PRU01360"/>
    </source>
</evidence>
<dbReference type="InterPro" id="IPR037066">
    <property type="entry name" value="Plug_dom_sf"/>
</dbReference>
<dbReference type="PROSITE" id="PS52016">
    <property type="entry name" value="TONB_DEPENDENT_REC_3"/>
    <property type="match status" value="1"/>
</dbReference>
<dbReference type="GO" id="GO:0015344">
    <property type="term" value="F:siderophore uptake transmembrane transporter activity"/>
    <property type="evidence" value="ECO:0007669"/>
    <property type="project" value="TreeGrafter"/>
</dbReference>
<dbReference type="InterPro" id="IPR000531">
    <property type="entry name" value="Beta-barrel_TonB"/>
</dbReference>
<feature type="domain" description="TonB-dependent receptor-like beta-barrel" evidence="14">
    <location>
        <begin position="248"/>
        <end position="666"/>
    </location>
</feature>
<organism evidence="16 17">
    <name type="scientific">Candidatus Dechloromonas phosphorivorans</name>
    <dbReference type="NCBI Taxonomy" id="2899244"/>
    <lineage>
        <taxon>Bacteria</taxon>
        <taxon>Pseudomonadati</taxon>
        <taxon>Pseudomonadota</taxon>
        <taxon>Betaproteobacteria</taxon>
        <taxon>Rhodocyclales</taxon>
        <taxon>Azonexaceae</taxon>
        <taxon>Dechloromonas</taxon>
    </lineage>
</organism>
<dbReference type="InterPro" id="IPR036942">
    <property type="entry name" value="Beta-barrel_TonB_sf"/>
</dbReference>
<evidence type="ECO:0000256" key="5">
    <source>
        <dbReference type="ARBA" id="ARBA00022692"/>
    </source>
</evidence>
<feature type="chain" id="PRO_5037794903" evidence="13">
    <location>
        <begin position="26"/>
        <end position="691"/>
    </location>
</feature>
<proteinExistence type="inferred from homology"/>
<dbReference type="Pfam" id="PF07715">
    <property type="entry name" value="Plug"/>
    <property type="match status" value="1"/>
</dbReference>
<dbReference type="CDD" id="cd01347">
    <property type="entry name" value="ligand_gated_channel"/>
    <property type="match status" value="1"/>
</dbReference>
<evidence type="ECO:0000256" key="6">
    <source>
        <dbReference type="ARBA" id="ARBA00022729"/>
    </source>
</evidence>
<evidence type="ECO:0000256" key="2">
    <source>
        <dbReference type="ARBA" id="ARBA00009810"/>
    </source>
</evidence>
<evidence type="ECO:0000259" key="14">
    <source>
        <dbReference type="Pfam" id="PF00593"/>
    </source>
</evidence>
<evidence type="ECO:0000256" key="12">
    <source>
        <dbReference type="RuleBase" id="RU003357"/>
    </source>
</evidence>
<dbReference type="InterPro" id="IPR039426">
    <property type="entry name" value="TonB-dep_rcpt-like"/>
</dbReference>
<evidence type="ECO:0000256" key="7">
    <source>
        <dbReference type="ARBA" id="ARBA00023077"/>
    </source>
</evidence>
<keyword evidence="3 11" id="KW-0813">Transport</keyword>
<feature type="domain" description="TonB-dependent receptor plug" evidence="15">
    <location>
        <begin position="45"/>
        <end position="154"/>
    </location>
</feature>
<dbReference type="Gene3D" id="2.40.170.20">
    <property type="entry name" value="TonB-dependent receptor, beta-barrel domain"/>
    <property type="match status" value="1"/>
</dbReference>
<evidence type="ECO:0000256" key="4">
    <source>
        <dbReference type="ARBA" id="ARBA00022452"/>
    </source>
</evidence>
<keyword evidence="5 11" id="KW-0812">Transmembrane</keyword>
<protein>
    <submittedName>
        <fullName evidence="16">TonB-dependent receptor</fullName>
    </submittedName>
</protein>
<evidence type="ECO:0000256" key="1">
    <source>
        <dbReference type="ARBA" id="ARBA00004571"/>
    </source>
</evidence>
<evidence type="ECO:0000256" key="8">
    <source>
        <dbReference type="ARBA" id="ARBA00023136"/>
    </source>
</evidence>
<keyword evidence="10 11" id="KW-0998">Cell outer membrane</keyword>
<dbReference type="EMBL" id="JADJMS010000051">
    <property type="protein sequence ID" value="MBK7417313.1"/>
    <property type="molecule type" value="Genomic_DNA"/>
</dbReference>
<dbReference type="GO" id="GO:0044718">
    <property type="term" value="P:siderophore transmembrane transport"/>
    <property type="evidence" value="ECO:0007669"/>
    <property type="project" value="TreeGrafter"/>
</dbReference>
<evidence type="ECO:0000256" key="3">
    <source>
        <dbReference type="ARBA" id="ARBA00022448"/>
    </source>
</evidence>
<dbReference type="GO" id="GO:0009279">
    <property type="term" value="C:cell outer membrane"/>
    <property type="evidence" value="ECO:0007669"/>
    <property type="project" value="UniProtKB-SubCell"/>
</dbReference>
<evidence type="ECO:0000256" key="10">
    <source>
        <dbReference type="ARBA" id="ARBA00023237"/>
    </source>
</evidence>
<accession>A0A935K6R0</accession>
<keyword evidence="4 11" id="KW-1134">Transmembrane beta strand</keyword>
<comment type="similarity">
    <text evidence="2 11 12">Belongs to the TonB-dependent receptor family.</text>
</comment>
<dbReference type="InterPro" id="IPR012910">
    <property type="entry name" value="Plug_dom"/>
</dbReference>
<gene>
    <name evidence="16" type="ORF">IPJ38_21705</name>
</gene>
<keyword evidence="9 16" id="KW-0675">Receptor</keyword>
<evidence type="ECO:0000256" key="9">
    <source>
        <dbReference type="ARBA" id="ARBA00023170"/>
    </source>
</evidence>
<comment type="subcellular location">
    <subcellularLocation>
        <location evidence="1 11">Cell outer membrane</location>
        <topology evidence="1 11">Multi-pass membrane protein</topology>
    </subcellularLocation>
</comment>
<name>A0A935K6R0_9RHOO</name>
<evidence type="ECO:0000313" key="16">
    <source>
        <dbReference type="EMBL" id="MBK7417313.1"/>
    </source>
</evidence>
<comment type="caution">
    <text evidence="16">The sequence shown here is derived from an EMBL/GenBank/DDBJ whole genome shotgun (WGS) entry which is preliminary data.</text>
</comment>
<dbReference type="Pfam" id="PF00593">
    <property type="entry name" value="TonB_dep_Rec_b-barrel"/>
    <property type="match status" value="1"/>
</dbReference>
<dbReference type="Gene3D" id="2.170.130.10">
    <property type="entry name" value="TonB-dependent receptor, plug domain"/>
    <property type="match status" value="1"/>
</dbReference>
<evidence type="ECO:0000256" key="13">
    <source>
        <dbReference type="SAM" id="SignalP"/>
    </source>
</evidence>
<dbReference type="SUPFAM" id="SSF56935">
    <property type="entry name" value="Porins"/>
    <property type="match status" value="1"/>
</dbReference>
<dbReference type="Proteomes" id="UP000739411">
    <property type="component" value="Unassembled WGS sequence"/>
</dbReference>
<keyword evidence="7 12" id="KW-0798">TonB box</keyword>
<feature type="signal peptide" evidence="13">
    <location>
        <begin position="1"/>
        <end position="25"/>
    </location>
</feature>
<dbReference type="PANTHER" id="PTHR30069">
    <property type="entry name" value="TONB-DEPENDENT OUTER MEMBRANE RECEPTOR"/>
    <property type="match status" value="1"/>
</dbReference>
<evidence type="ECO:0000259" key="15">
    <source>
        <dbReference type="Pfam" id="PF07715"/>
    </source>
</evidence>
<sequence length="691" mass="75491">MFQLSPVTKRLSIAFSLSFPLMLHAADDRKLSEMVVTATKTERSIKEVSSAVTVIDRERIEKSGATTVDQVLQGVPGVYAARMDASSPNRIAQTYVRGLPGNGRSLVLIDDIPMNVQYDSQVDWSQLGTSDVERIEVVRGAGSALYGNHAMGGVINIISKVPAPGLHGRGEVDFGSLNTKRAAGFMSYRGESSGLALSAAYLESDGYNMWRPDTSTTSVPLSQRAKTGTEKTTVGAKFFHEIDNANLLDFNFSYLRDVATGLYNIPDYNAQDREQYLGSARYRHFGESSETTLVLYTRIGKMDADSANGPGCVTDGCTTTSVPRTNNAIRGATLIAYRGVFDDKETGIRAQTSHKIGSNQKLTFGGEYSDGGVTVTNSYPAEVGREQVTKGNVTRTGLFIQDEIKFGALNIDLAGRWDRWQTSGTFSDTKKSFPGQGTWDERSDTAFSPKGGLSYRIIDDLIVRGSIGKSFNTPDASQLYGNSRRSGTTVAYGNPLLEPEKALSRDIGLDYYFGKKAYVKSTYYYTTAEDFISTIQRAGAIPGTTDKVNYGGVRAKGFEFEGMWRATDFVTLYASYTLNDSIITKYSQSTALEGKQLTNVPKHQGHFRADFTLPFGLTAFGVVNYVGDRFSNEANTTLYRGYTTYDAGLTKTLYKDVTARLTLINLTDKQYEGIGYIAPGFTVSGGIVAKF</sequence>
<keyword evidence="8 11" id="KW-0472">Membrane</keyword>